<dbReference type="Proteomes" id="UP000006002">
    <property type="component" value="Unassembled WGS sequence"/>
</dbReference>
<evidence type="ECO:0000313" key="1">
    <source>
        <dbReference type="EMBL" id="EDM85861.1"/>
    </source>
</evidence>
<name>A5ZWY0_9FIRM</name>
<protein>
    <submittedName>
        <fullName evidence="1">Uncharacterized protein</fullName>
    </submittedName>
</protein>
<gene>
    <name evidence="1" type="ORF">RUMOBE_03524</name>
</gene>
<organism evidence="1 2">
    <name type="scientific">Blautia obeum ATCC 29174</name>
    <dbReference type="NCBI Taxonomy" id="411459"/>
    <lineage>
        <taxon>Bacteria</taxon>
        <taxon>Bacillati</taxon>
        <taxon>Bacillota</taxon>
        <taxon>Clostridia</taxon>
        <taxon>Lachnospirales</taxon>
        <taxon>Lachnospiraceae</taxon>
        <taxon>Blautia</taxon>
    </lineage>
</organism>
<proteinExistence type="predicted"/>
<comment type="caution">
    <text evidence="1">The sequence shown here is derived from an EMBL/GenBank/DDBJ whole genome shotgun (WGS) entry which is preliminary data.</text>
</comment>
<dbReference type="EMBL" id="AAVO02000022">
    <property type="protein sequence ID" value="EDM85861.1"/>
    <property type="molecule type" value="Genomic_DNA"/>
</dbReference>
<reference evidence="1 2" key="1">
    <citation type="submission" date="2007-03" db="EMBL/GenBank/DDBJ databases">
        <authorList>
            <person name="Fulton L."/>
            <person name="Clifton S."/>
            <person name="Fulton B."/>
            <person name="Xu J."/>
            <person name="Minx P."/>
            <person name="Pepin K.H."/>
            <person name="Johnson M."/>
            <person name="Thiruvilangam P."/>
            <person name="Bhonagiri V."/>
            <person name="Nash W.E."/>
            <person name="Mardis E.R."/>
            <person name="Wilson R.K."/>
        </authorList>
    </citation>
    <scope>NUCLEOTIDE SEQUENCE [LARGE SCALE GENOMIC DNA]</scope>
    <source>
        <strain evidence="1 2">ATCC 29174</strain>
    </source>
</reference>
<dbReference type="HOGENOM" id="CLU_3340790_0_0_9"/>
<sequence>MNTKNEKIVLNTKKMLTFEKINDILSLKLLAHDTGEC</sequence>
<evidence type="ECO:0000313" key="2">
    <source>
        <dbReference type="Proteomes" id="UP000006002"/>
    </source>
</evidence>
<accession>A5ZWY0</accession>
<dbReference type="AlphaFoldDB" id="A5ZWY0"/>
<reference evidence="1 2" key="2">
    <citation type="submission" date="2007-04" db="EMBL/GenBank/DDBJ databases">
        <title>Draft genome sequence of Ruminococcus obeum (ATCC 29174).</title>
        <authorList>
            <person name="Sudarsanam P."/>
            <person name="Ley R."/>
            <person name="Guruge J."/>
            <person name="Turnbaugh P.J."/>
            <person name="Mahowald M."/>
            <person name="Liep D."/>
            <person name="Gordon J."/>
        </authorList>
    </citation>
    <scope>NUCLEOTIDE SEQUENCE [LARGE SCALE GENOMIC DNA]</scope>
    <source>
        <strain evidence="1 2">ATCC 29174</strain>
    </source>
</reference>